<dbReference type="EMBL" id="HQ317292">
    <property type="protein sequence ID" value="AGH07254.1"/>
    <property type="molecule type" value="Genomic_DNA"/>
</dbReference>
<name>M4PY56_9CAUD</name>
<accession>M4PY56</accession>
<dbReference type="RefSeq" id="YP_007675613.1">
    <property type="nucleotide sequence ID" value="NC_020859.1"/>
</dbReference>
<dbReference type="Proteomes" id="UP000011853">
    <property type="component" value="Segment"/>
</dbReference>
<reference evidence="1 2" key="1">
    <citation type="submission" date="2010-09" db="EMBL/GenBank/DDBJ databases">
        <title>The Genome Sequence of Synechococcus phage S-RIM2 isolate R1_1999.</title>
        <authorList>
            <consortium name="The Broad Institute Genome Sequencing Platform"/>
            <person name="Henn M.R."/>
            <person name="Marston M."/>
            <person name="Levin J."/>
            <person name="Malboeuf C."/>
            <person name="Casali M."/>
            <person name="Russ C."/>
            <person name="Lennon N."/>
            <person name="Chapman S.B."/>
            <person name="Erlich R."/>
            <person name="Young S.K."/>
            <person name="Yandava C."/>
            <person name="Zeng Q."/>
            <person name="Fitzgerald M.F."/>
            <person name="Alvarado L."/>
            <person name="Anderson S."/>
            <person name="Berlin A."/>
            <person name="Chen Z."/>
            <person name="Freedman E."/>
            <person name="Gellesch M."/>
            <person name="Goldberg J."/>
            <person name="Green L."/>
            <person name="Griggs A."/>
            <person name="Gujja S."/>
            <person name="Heilman E."/>
            <person name="Heiman D."/>
            <person name="Hollinger A."/>
            <person name="Howarth C."/>
            <person name="Larson L."/>
            <person name="Mehta T."/>
            <person name="Neiman D."/>
            <person name="Pearson M."/>
            <person name="Roberts A."/>
            <person name="Ryan E."/>
            <person name="Saif S."/>
            <person name="Shea T."/>
            <person name="Shenoy N."/>
            <person name="Sisk P."/>
            <person name="Stolte C."/>
            <person name="Sykes S."/>
            <person name="White J."/>
            <person name="Haas B."/>
            <person name="Nusbaum C."/>
            <person name="Birren B."/>
        </authorList>
    </citation>
    <scope>NUCLEOTIDE SEQUENCE [LARGE SCALE GENOMIC DNA]</scope>
    <source>
        <strain evidence="1">RIM2_R1_999</strain>
    </source>
</reference>
<evidence type="ECO:0000313" key="2">
    <source>
        <dbReference type="Proteomes" id="UP000011853"/>
    </source>
</evidence>
<keyword evidence="2" id="KW-1185">Reference proteome</keyword>
<organism evidence="1 2">
    <name type="scientific">Synechococcus phage S-RIM2 R1_1999</name>
    <dbReference type="NCBI Taxonomy" id="869662"/>
    <lineage>
        <taxon>Viruses</taxon>
        <taxon>Duplodnaviria</taxon>
        <taxon>Heunggongvirae</taxon>
        <taxon>Uroviricota</taxon>
        <taxon>Caudoviricetes</taxon>
        <taxon>Pantevenvirales</taxon>
        <taxon>Kyanoviridae</taxon>
        <taxon>Nerrivikvirus</taxon>
        <taxon>Nerrivikvirus srim2</taxon>
    </lineage>
</organism>
<dbReference type="OrthoDB" id="20294at10239"/>
<dbReference type="Gene3D" id="2.60.120.620">
    <property type="entry name" value="q2cbj1_9rhob like domain"/>
    <property type="match status" value="1"/>
</dbReference>
<dbReference type="InterPro" id="IPR012668">
    <property type="entry name" value="CHP02466"/>
</dbReference>
<evidence type="ECO:0000313" key="1">
    <source>
        <dbReference type="EMBL" id="AGH07254.1"/>
    </source>
</evidence>
<dbReference type="KEGG" id="vg:15012201"/>
<gene>
    <name evidence="1" type="ORF">SWTG_00123</name>
</gene>
<proteinExistence type="predicted"/>
<sequence length="223" mass="26186">MNGPWKANITLERNVNLMSRNEFQIKPHWINQPGWLHVVLPESVKEELIESMKTPGEDARSTLRGHLAREYHLPITPEVSAFTRYLAYQYINEFGMQAEMGVSERKTEFDFELQQLWINYQNKHDFNPQHIHSGAFSFVIWVKIPFDYKEEQKVYPSVNGCETAAFYFAYISPLGGQDVHYINLDSDWEWSMVFFPARMYHGVNPFYTSDEQRISISGNVYAK</sequence>
<dbReference type="Pfam" id="PF13759">
    <property type="entry name" value="2OG-FeII_Oxy_5"/>
    <property type="match status" value="1"/>
</dbReference>
<dbReference type="GeneID" id="15012201"/>
<protein>
    <submittedName>
        <fullName evidence="1">Uncharacterized protein</fullName>
    </submittedName>
</protein>